<organism evidence="1 2">
    <name type="scientific">Niastella soli</name>
    <dbReference type="NCBI Taxonomy" id="2821487"/>
    <lineage>
        <taxon>Bacteria</taxon>
        <taxon>Pseudomonadati</taxon>
        <taxon>Bacteroidota</taxon>
        <taxon>Chitinophagia</taxon>
        <taxon>Chitinophagales</taxon>
        <taxon>Chitinophagaceae</taxon>
        <taxon>Niastella</taxon>
    </lineage>
</organism>
<dbReference type="EMBL" id="JAGHKO010000004">
    <property type="protein sequence ID" value="MBO9201571.1"/>
    <property type="molecule type" value="Genomic_DNA"/>
</dbReference>
<keyword evidence="2" id="KW-1185">Reference proteome</keyword>
<evidence type="ECO:0000313" key="2">
    <source>
        <dbReference type="Proteomes" id="UP000677244"/>
    </source>
</evidence>
<evidence type="ECO:0000313" key="1">
    <source>
        <dbReference type="EMBL" id="MBO9201571.1"/>
    </source>
</evidence>
<sequence>MEKILIAIDVNMINLNVLDFACYMAKLTNSKLIGIFLEDGETAKAPVTESVSESGIEVLPGTKEIVNQYDKNIHLFTDVCRKKQTNCAIHFDQGLPISGIIKESRFADLLIVDPEMSLRSKKERTPTVFIKEVLTKSECPVVIAPFSFNTIDEIVFAYDGSQSAVFAIKQFTYLFPELTDKNITILQVNEKDNQPIVESERVGELLQMHYSAIGYHRLSGNIGNELYSYLHGKQNVFVVMGAFGRSMISDFFKQSTAELIVETINLPVFIAHH</sequence>
<accession>A0ABS3YUG5</accession>
<dbReference type="Proteomes" id="UP000677244">
    <property type="component" value="Unassembled WGS sequence"/>
</dbReference>
<dbReference type="Gene3D" id="3.40.50.12370">
    <property type="match status" value="1"/>
</dbReference>
<name>A0ABS3YUG5_9BACT</name>
<protein>
    <submittedName>
        <fullName evidence="1">Universal stress protein</fullName>
    </submittedName>
</protein>
<proteinExistence type="predicted"/>
<gene>
    <name evidence="1" type="ORF">J7I42_14915</name>
</gene>
<dbReference type="SUPFAM" id="SSF52402">
    <property type="entry name" value="Adenine nucleotide alpha hydrolases-like"/>
    <property type="match status" value="2"/>
</dbReference>
<reference evidence="1 2" key="1">
    <citation type="submission" date="2021-03" db="EMBL/GenBank/DDBJ databases">
        <title>Assistant Professor.</title>
        <authorList>
            <person name="Huq M.A."/>
        </authorList>
    </citation>
    <scope>NUCLEOTIDE SEQUENCE [LARGE SCALE GENOMIC DNA]</scope>
    <source>
        <strain evidence="1 2">MAH-29</strain>
    </source>
</reference>
<dbReference type="RefSeq" id="WP_209139625.1">
    <property type="nucleotide sequence ID" value="NZ_JAGHKO010000004.1"/>
</dbReference>
<comment type="caution">
    <text evidence="1">The sequence shown here is derived from an EMBL/GenBank/DDBJ whole genome shotgun (WGS) entry which is preliminary data.</text>
</comment>